<feature type="transmembrane region" description="Helical" evidence="1">
    <location>
        <begin position="850"/>
        <end position="873"/>
    </location>
</feature>
<feature type="chain" id="PRO_5043773435" evidence="2">
    <location>
        <begin position="18"/>
        <end position="898"/>
    </location>
</feature>
<keyword evidence="1" id="KW-0812">Transmembrane</keyword>
<evidence type="ECO:0000313" key="4">
    <source>
        <dbReference type="Proteomes" id="UP001162131"/>
    </source>
</evidence>
<evidence type="ECO:0000256" key="1">
    <source>
        <dbReference type="SAM" id="Phobius"/>
    </source>
</evidence>
<evidence type="ECO:0000313" key="3">
    <source>
        <dbReference type="EMBL" id="CAG9310528.1"/>
    </source>
</evidence>
<dbReference type="AlphaFoldDB" id="A0AAU9IED3"/>
<keyword evidence="1" id="KW-1133">Transmembrane helix</keyword>
<evidence type="ECO:0000256" key="2">
    <source>
        <dbReference type="SAM" id="SignalP"/>
    </source>
</evidence>
<gene>
    <name evidence="3" type="ORF">BSTOLATCC_MIC1370</name>
</gene>
<keyword evidence="2" id="KW-0732">Signal</keyword>
<feature type="signal peptide" evidence="2">
    <location>
        <begin position="1"/>
        <end position="17"/>
    </location>
</feature>
<accession>A0AAU9IED3</accession>
<dbReference type="EMBL" id="CAJZBQ010000002">
    <property type="protein sequence ID" value="CAG9310528.1"/>
    <property type="molecule type" value="Genomic_DNA"/>
</dbReference>
<comment type="caution">
    <text evidence="3">The sequence shown here is derived from an EMBL/GenBank/DDBJ whole genome shotgun (WGS) entry which is preliminary data.</text>
</comment>
<keyword evidence="4" id="KW-1185">Reference proteome</keyword>
<dbReference type="Proteomes" id="UP001162131">
    <property type="component" value="Unassembled WGS sequence"/>
</dbReference>
<proteinExistence type="predicted"/>
<reference evidence="3" key="1">
    <citation type="submission" date="2021-09" db="EMBL/GenBank/DDBJ databases">
        <authorList>
            <consortium name="AG Swart"/>
            <person name="Singh M."/>
            <person name="Singh A."/>
            <person name="Seah K."/>
            <person name="Emmerich C."/>
        </authorList>
    </citation>
    <scope>NUCLEOTIDE SEQUENCE</scope>
    <source>
        <strain evidence="3">ATCC30299</strain>
    </source>
</reference>
<name>A0AAU9IED3_9CILI</name>
<sequence length="898" mass="100877">MLSLLLICLLSILQSHGVNLEDCAASCKEQCKSQVENCFSGCLFNICGFDIQKGSFGELNQPSQLQDEVGSSSSELSEAAEAEITKTTEGVRTMIFLENNELGLSENVIYNENILPSEWKFYKVPFYQGHKDIALLINTESSNPQIYISLNANNIKPNLSSNNYSFSNFIKGTLEISLKWDSVAYLNCNSNQKGHYDPSKQCAYHIGVYSPTSTKFDISFTSIPVVPTLVKIGSPITSNMNLYDHKSFYGVLDVNSPSAVKVSNLSGRTSLYVSLFDYDSVGKESTKWPMPYSSPNSFNSSKVYDEIKFGKDYLASICPSRKCFVEICLICWSDPCQAQLSLLNQSYSYMKKDTYYTGSICLNCFHYFQVPFYYGHKNIKVVLTPVSSDVDLYVRLNANNGVPDTVFYDYRLQRGGLLAEEFTLTFDSVAQQNCPVSLSASHEGVNPCVYHVGVYGYSQGTYSLIYYEYDLFDNLRTGSVQVKSIGSSKHGMFYSLLDSNYDASILVDELLAGKMIMSIYDYGAVKKDMSKLPNNLDSKATLIVEKDSDTVALRKEYLKSLCPSKTCLAQICLHCPYQECYPRLQLQQDNELLLEEGKAYRDQVDEMTFKDYKIPFSYGHKTITIVLNVYKGDAEIYISLNDNDGRPSPAFYDYKSNLNSTREEITLTNDKIAMNNCPQLEGLAAHENGEPCYYHIGIYGKVNSVFSVQVYPSSALPKELASNSPKSISAVNTVEDRFFNVMNTEKPARVSIDRISGETLVYVSIFDFAEIGPNSASWPLPNKAKKQYKSRSEYVEEIFIRNDILQEVCPSGLCITLLCSFCMSDACEYQLEVRQTLVADQQGLLVSGNFSSTLVVCIFITALFVSVSIWYYCNKRQIMEKKNLSTLTEALIVEEKKV</sequence>
<organism evidence="3 4">
    <name type="scientific">Blepharisma stoltei</name>
    <dbReference type="NCBI Taxonomy" id="1481888"/>
    <lineage>
        <taxon>Eukaryota</taxon>
        <taxon>Sar</taxon>
        <taxon>Alveolata</taxon>
        <taxon>Ciliophora</taxon>
        <taxon>Postciliodesmatophora</taxon>
        <taxon>Heterotrichea</taxon>
        <taxon>Heterotrichida</taxon>
        <taxon>Blepharismidae</taxon>
        <taxon>Blepharisma</taxon>
    </lineage>
</organism>
<protein>
    <submittedName>
        <fullName evidence="3">Uncharacterized protein</fullName>
    </submittedName>
</protein>
<keyword evidence="1" id="KW-0472">Membrane</keyword>